<proteinExistence type="predicted"/>
<comment type="caution">
    <text evidence="2">The sequence shown here is derived from an EMBL/GenBank/DDBJ whole genome shotgun (WGS) entry which is preliminary data.</text>
</comment>
<dbReference type="Gene3D" id="3.90.550.10">
    <property type="entry name" value="Spore Coat Polysaccharide Biosynthesis Protein SpsA, Chain A"/>
    <property type="match status" value="1"/>
</dbReference>
<keyword evidence="2" id="KW-0808">Transferase</keyword>
<dbReference type="Pfam" id="PF00535">
    <property type="entry name" value="Glycos_transf_2"/>
    <property type="match status" value="1"/>
</dbReference>
<reference evidence="2" key="1">
    <citation type="submission" date="2020-08" db="EMBL/GenBank/DDBJ databases">
        <title>Winogradskyella ouciana sp. nov., isolated from the hadal seawater of the Mariana Trench.</title>
        <authorList>
            <person name="He X."/>
        </authorList>
    </citation>
    <scope>NUCLEOTIDE SEQUENCE [LARGE SCALE GENOMIC DNA]</scope>
    <source>
        <strain evidence="2">KCTC 52348</strain>
    </source>
</reference>
<dbReference type="SUPFAM" id="SSF53448">
    <property type="entry name" value="Nucleotide-diphospho-sugar transferases"/>
    <property type="match status" value="1"/>
</dbReference>
<evidence type="ECO:0000313" key="3">
    <source>
        <dbReference type="Proteomes" id="UP000533900"/>
    </source>
</evidence>
<dbReference type="PANTHER" id="PTHR22916">
    <property type="entry name" value="GLYCOSYLTRANSFERASE"/>
    <property type="match status" value="1"/>
</dbReference>
<dbReference type="AlphaFoldDB" id="A0A842ILW4"/>
<dbReference type="GO" id="GO:0016758">
    <property type="term" value="F:hexosyltransferase activity"/>
    <property type="evidence" value="ECO:0007669"/>
    <property type="project" value="UniProtKB-ARBA"/>
</dbReference>
<protein>
    <submittedName>
        <fullName evidence="2">Glycosyltransferase family 2 protein</fullName>
    </submittedName>
</protein>
<accession>A0A842ILW4</accession>
<dbReference type="PANTHER" id="PTHR22916:SF3">
    <property type="entry name" value="UDP-GLCNAC:BETAGAL BETA-1,3-N-ACETYLGLUCOSAMINYLTRANSFERASE-LIKE PROTEIN 1"/>
    <property type="match status" value="1"/>
</dbReference>
<dbReference type="RefSeq" id="WP_185787348.1">
    <property type="nucleotide sequence ID" value="NZ_JACLCP010000001.1"/>
</dbReference>
<name>A0A842ILW4_9FLAO</name>
<gene>
    <name evidence="2" type="ORF">H7F21_00845</name>
</gene>
<feature type="domain" description="Glycosyltransferase 2-like" evidence="1">
    <location>
        <begin position="4"/>
        <end position="163"/>
    </location>
</feature>
<evidence type="ECO:0000313" key="2">
    <source>
        <dbReference type="EMBL" id="MBC2843625.1"/>
    </source>
</evidence>
<keyword evidence="3" id="KW-1185">Reference proteome</keyword>
<dbReference type="InterPro" id="IPR001173">
    <property type="entry name" value="Glyco_trans_2-like"/>
</dbReference>
<evidence type="ECO:0000259" key="1">
    <source>
        <dbReference type="Pfam" id="PF00535"/>
    </source>
</evidence>
<dbReference type="CDD" id="cd00761">
    <property type="entry name" value="Glyco_tranf_GTA_type"/>
    <property type="match status" value="1"/>
</dbReference>
<sequence length="300" mass="35718">MKFSIITITYNRAHLIAQTIDSVLNQTYQNYELIIVDDDSTDNTEAVVNTYQNENPNKIKYIKTNRLGAPSKLRNIGLKAAKGDIISVLDSDDLWLEEKLEEMHAIFSKHNDVNFIMHNLQRFSEIDRLNKPYYNFKTSFYKDIMQELLMCKILAFPVFSMRISLLDEIGFFDEEIVEGQHDYYLKVASKHKVFYLNKPLTLMRRHKGNYTKSYDVIHCLDAIKSYDKLYHLKKLDLKQYKVASNFMNFKIANFYYQNNEKENARIYIKHILSNSSFLDRWYIRANRLMLKNQMNERFSI</sequence>
<dbReference type="Proteomes" id="UP000533900">
    <property type="component" value="Unassembled WGS sequence"/>
</dbReference>
<dbReference type="InterPro" id="IPR029044">
    <property type="entry name" value="Nucleotide-diphossugar_trans"/>
</dbReference>
<dbReference type="EMBL" id="JACLCP010000001">
    <property type="protein sequence ID" value="MBC2843625.1"/>
    <property type="molecule type" value="Genomic_DNA"/>
</dbReference>
<organism evidence="2 3">
    <name type="scientific">Winogradskyella flava</name>
    <dbReference type="NCBI Taxonomy" id="1884876"/>
    <lineage>
        <taxon>Bacteria</taxon>
        <taxon>Pseudomonadati</taxon>
        <taxon>Bacteroidota</taxon>
        <taxon>Flavobacteriia</taxon>
        <taxon>Flavobacteriales</taxon>
        <taxon>Flavobacteriaceae</taxon>
        <taxon>Winogradskyella</taxon>
    </lineage>
</organism>